<dbReference type="Proteomes" id="UP000722791">
    <property type="component" value="Unassembled WGS sequence"/>
</dbReference>
<reference evidence="2" key="1">
    <citation type="journal article" date="2021" name="Proc. Natl. Acad. Sci. U.S.A.">
        <title>Three genomes in the algal genus Volvox reveal the fate of a haploid sex-determining region after a transition to homothallism.</title>
        <authorList>
            <person name="Yamamoto K."/>
            <person name="Hamaji T."/>
            <person name="Kawai-Toyooka H."/>
            <person name="Matsuzaki R."/>
            <person name="Takahashi F."/>
            <person name="Nishimura Y."/>
            <person name="Kawachi M."/>
            <person name="Noguchi H."/>
            <person name="Minakuchi Y."/>
            <person name="Umen J.G."/>
            <person name="Toyoda A."/>
            <person name="Nozaki H."/>
        </authorList>
    </citation>
    <scope>NUCLEOTIDE SEQUENCE</scope>
    <source>
        <strain evidence="2">NIES-3785</strain>
    </source>
</reference>
<dbReference type="EMBL" id="BNCQ01000055">
    <property type="protein sequence ID" value="GIM14190.1"/>
    <property type="molecule type" value="Genomic_DNA"/>
</dbReference>
<comment type="caution">
    <text evidence="2">The sequence shown here is derived from an EMBL/GenBank/DDBJ whole genome shotgun (WGS) entry which is preliminary data.</text>
</comment>
<accession>A0A8J4GUK3</accession>
<name>A0A8J4GUK3_9CHLO</name>
<organism evidence="2 3">
    <name type="scientific">Volvox reticuliferus</name>
    <dbReference type="NCBI Taxonomy" id="1737510"/>
    <lineage>
        <taxon>Eukaryota</taxon>
        <taxon>Viridiplantae</taxon>
        <taxon>Chlorophyta</taxon>
        <taxon>core chlorophytes</taxon>
        <taxon>Chlorophyceae</taxon>
        <taxon>CS clade</taxon>
        <taxon>Chlamydomonadales</taxon>
        <taxon>Volvocaceae</taxon>
        <taxon>Volvox</taxon>
    </lineage>
</organism>
<evidence type="ECO:0000313" key="3">
    <source>
        <dbReference type="Proteomes" id="UP000722791"/>
    </source>
</evidence>
<feature type="region of interest" description="Disordered" evidence="1">
    <location>
        <begin position="48"/>
        <end position="72"/>
    </location>
</feature>
<dbReference type="AlphaFoldDB" id="A0A8J4GUK3"/>
<sequence>MNNMWQLSLTLNGTTSEMRQNHQDDIVSGTQPPRHSLRLLHARQRMPYNVGPRIPDPPQNPISSTLLHNNGPHRDLLSTFPKNKTTQLPTLAKPLSIAKLMPSSSG</sequence>
<gene>
    <name evidence="2" type="ORF">Vretimale_17229</name>
</gene>
<protein>
    <submittedName>
        <fullName evidence="2">Uncharacterized protein</fullName>
    </submittedName>
</protein>
<evidence type="ECO:0000313" key="2">
    <source>
        <dbReference type="EMBL" id="GIM14190.1"/>
    </source>
</evidence>
<proteinExistence type="predicted"/>
<evidence type="ECO:0000256" key="1">
    <source>
        <dbReference type="SAM" id="MobiDB-lite"/>
    </source>
</evidence>